<sequence length="211" mass="24633">MSKNNVIKVTEWVMKKFPFNEDFAEAVGILCMDANDEAARIGDHKEVYFQKPEGGALSLVNFWIKKWAFQRGANFTNLAADIIFDLSTKNKFTDGNKRTALLTVLYFFKMSGFWVVQPNPVDYWDKLIENVVEEFEQSKDPEEIKQKLREQILENLVSVDPKYEDVTEETEIDPESEIITAEYVKSNMRLWQQEVKEDEVIMESLKRLSVK</sequence>
<dbReference type="Proteomes" id="UP001236620">
    <property type="component" value="Unassembled WGS sequence"/>
</dbReference>
<comment type="caution">
    <text evidence="1">The sequence shown here is derived from an EMBL/GenBank/DDBJ whole genome shotgun (WGS) entry which is preliminary data.</text>
</comment>
<accession>A0ABU0NE11</accession>
<gene>
    <name evidence="1" type="ORF">J2Z63_000328</name>
</gene>
<protein>
    <submittedName>
        <fullName evidence="1">Death-on-curing protein</fullName>
    </submittedName>
</protein>
<dbReference type="RefSeq" id="WP_307444546.1">
    <property type="nucleotide sequence ID" value="NZ_JAUSWP010000002.1"/>
</dbReference>
<keyword evidence="2" id="KW-1185">Reference proteome</keyword>
<evidence type="ECO:0000313" key="1">
    <source>
        <dbReference type="EMBL" id="MDQ0567685.1"/>
    </source>
</evidence>
<dbReference type="InterPro" id="IPR053737">
    <property type="entry name" value="Type_II_TA_Toxin"/>
</dbReference>
<dbReference type="EMBL" id="JAUSWP010000002">
    <property type="protein sequence ID" value="MDQ0567685.1"/>
    <property type="molecule type" value="Genomic_DNA"/>
</dbReference>
<evidence type="ECO:0000313" key="2">
    <source>
        <dbReference type="Proteomes" id="UP001236620"/>
    </source>
</evidence>
<dbReference type="Gene3D" id="1.20.120.1870">
    <property type="entry name" value="Fic/DOC protein, Fido domain"/>
    <property type="match status" value="1"/>
</dbReference>
<organism evidence="1 2">
    <name type="scientific">Mycoplasma yeatsii</name>
    <dbReference type="NCBI Taxonomy" id="51365"/>
    <lineage>
        <taxon>Bacteria</taxon>
        <taxon>Bacillati</taxon>
        <taxon>Mycoplasmatota</taxon>
        <taxon>Mollicutes</taxon>
        <taxon>Mycoplasmataceae</taxon>
        <taxon>Mycoplasma</taxon>
    </lineage>
</organism>
<proteinExistence type="predicted"/>
<name>A0ABU0NE11_9MOLU</name>
<reference evidence="1" key="1">
    <citation type="submission" date="2023-07" db="EMBL/GenBank/DDBJ databases">
        <title>Genomic Encyclopedia of Type Strains, Phase IV (KMG-IV): sequencing the most valuable type-strain genomes for metagenomic binning, comparative biology and taxonomic classification.</title>
        <authorList>
            <person name="Goeker M."/>
        </authorList>
    </citation>
    <scope>NUCLEOTIDE SEQUENCE [LARGE SCALE GENOMIC DNA]</scope>
    <source>
        <strain evidence="1">DSM 22019</strain>
    </source>
</reference>